<accession>A0ABM1Q6Y1</accession>
<evidence type="ECO:0000313" key="8">
    <source>
        <dbReference type="Proteomes" id="UP000694864"/>
    </source>
</evidence>
<dbReference type="GeneID" id="109125383"/>
<keyword evidence="5" id="KW-0175">Coiled coil</keyword>
<dbReference type="Proteomes" id="UP000694864">
    <property type="component" value="Chromosome 7"/>
</dbReference>
<sequence length="140" mass="15830">MSCNSGQSSGEKKVGGCHGVPSKCHCDKDVVFYTSNTQANPGRPFFRCPNRGDDHLFKWVEEGVYEEVVDALPKFSIIGREIEDLKERIEELKEDGMLIKRDTKKWKLMSSLCLVCLTFSVIAIVILLLKTKNPKFVLGY</sequence>
<dbReference type="RefSeq" id="XP_019082519.1">
    <property type="nucleotide sequence ID" value="XM_019226974.1"/>
</dbReference>
<feature type="domain" description="GRF-type" evidence="7">
    <location>
        <begin position="24"/>
        <end position="63"/>
    </location>
</feature>
<dbReference type="InterPro" id="IPR010666">
    <property type="entry name" value="Znf_GRF"/>
</dbReference>
<evidence type="ECO:0000259" key="7">
    <source>
        <dbReference type="PROSITE" id="PS51999"/>
    </source>
</evidence>
<evidence type="ECO:0000256" key="6">
    <source>
        <dbReference type="SAM" id="Phobius"/>
    </source>
</evidence>
<dbReference type="Pfam" id="PF06839">
    <property type="entry name" value="Zn_ribbon_GRF"/>
    <property type="match status" value="1"/>
</dbReference>
<protein>
    <submittedName>
        <fullName evidence="9">Uncharacterized protein At1g43920, Chloroplastic-like</fullName>
    </submittedName>
</protein>
<evidence type="ECO:0000256" key="5">
    <source>
        <dbReference type="SAM" id="Coils"/>
    </source>
</evidence>
<dbReference type="PANTHER" id="PTHR33248">
    <property type="entry name" value="ZINC ION-BINDING PROTEIN"/>
    <property type="match status" value="1"/>
</dbReference>
<evidence type="ECO:0000256" key="4">
    <source>
        <dbReference type="PROSITE-ProRule" id="PRU01343"/>
    </source>
</evidence>
<evidence type="ECO:0000256" key="2">
    <source>
        <dbReference type="ARBA" id="ARBA00022771"/>
    </source>
</evidence>
<keyword evidence="8" id="KW-1185">Reference proteome</keyword>
<keyword evidence="6" id="KW-0472">Membrane</keyword>
<keyword evidence="2 4" id="KW-0863">Zinc-finger</keyword>
<reference evidence="9" key="2">
    <citation type="submission" date="2025-08" db="UniProtKB">
        <authorList>
            <consortium name="RefSeq"/>
        </authorList>
    </citation>
    <scope>IDENTIFICATION</scope>
    <source>
        <tissue evidence="9">Leaf</tissue>
    </source>
</reference>
<keyword evidence="6" id="KW-0812">Transmembrane</keyword>
<keyword evidence="6" id="KW-1133">Transmembrane helix</keyword>
<evidence type="ECO:0000256" key="1">
    <source>
        <dbReference type="ARBA" id="ARBA00022723"/>
    </source>
</evidence>
<dbReference type="PROSITE" id="PS51999">
    <property type="entry name" value="ZF_GRF"/>
    <property type="match status" value="1"/>
</dbReference>
<feature type="coiled-coil region" evidence="5">
    <location>
        <begin position="75"/>
        <end position="102"/>
    </location>
</feature>
<gene>
    <name evidence="9" type="primary">LOC109125383</name>
</gene>
<proteinExistence type="predicted"/>
<keyword evidence="3" id="KW-0862">Zinc</keyword>
<keyword evidence="1" id="KW-0479">Metal-binding</keyword>
<name>A0ABM1Q6Y1_CAMSA</name>
<evidence type="ECO:0000313" key="9">
    <source>
        <dbReference type="RefSeq" id="XP_019082519.1"/>
    </source>
</evidence>
<feature type="transmembrane region" description="Helical" evidence="6">
    <location>
        <begin position="108"/>
        <end position="129"/>
    </location>
</feature>
<reference evidence="8" key="1">
    <citation type="journal article" date="2014" name="Nat. Commun.">
        <title>The emerging biofuel crop Camelina sativa retains a highly undifferentiated hexaploid genome structure.</title>
        <authorList>
            <person name="Kagale S."/>
            <person name="Koh C."/>
            <person name="Nixon J."/>
            <person name="Bollina V."/>
            <person name="Clarke W.E."/>
            <person name="Tuteja R."/>
            <person name="Spillane C."/>
            <person name="Robinson S.J."/>
            <person name="Links M.G."/>
            <person name="Clarke C."/>
            <person name="Higgins E.E."/>
            <person name="Huebert T."/>
            <person name="Sharpe A.G."/>
            <person name="Parkin I.A."/>
        </authorList>
    </citation>
    <scope>NUCLEOTIDE SEQUENCE [LARGE SCALE GENOMIC DNA]</scope>
    <source>
        <strain evidence="8">cv. DH55</strain>
    </source>
</reference>
<evidence type="ECO:0000256" key="3">
    <source>
        <dbReference type="ARBA" id="ARBA00022833"/>
    </source>
</evidence>
<organism evidence="8 9">
    <name type="scientific">Camelina sativa</name>
    <name type="common">False flax</name>
    <name type="synonym">Myagrum sativum</name>
    <dbReference type="NCBI Taxonomy" id="90675"/>
    <lineage>
        <taxon>Eukaryota</taxon>
        <taxon>Viridiplantae</taxon>
        <taxon>Streptophyta</taxon>
        <taxon>Embryophyta</taxon>
        <taxon>Tracheophyta</taxon>
        <taxon>Spermatophyta</taxon>
        <taxon>Magnoliopsida</taxon>
        <taxon>eudicotyledons</taxon>
        <taxon>Gunneridae</taxon>
        <taxon>Pentapetalae</taxon>
        <taxon>rosids</taxon>
        <taxon>malvids</taxon>
        <taxon>Brassicales</taxon>
        <taxon>Brassicaceae</taxon>
        <taxon>Camelineae</taxon>
        <taxon>Camelina</taxon>
    </lineage>
</organism>